<comment type="caution">
    <text evidence="1">The sequence shown here is derived from an EMBL/GenBank/DDBJ whole genome shotgun (WGS) entry which is preliminary data.</text>
</comment>
<accession>A0A101RTB6</accession>
<gene>
    <name evidence="1" type="ORF">AQJ46_36465</name>
</gene>
<evidence type="ECO:0000313" key="1">
    <source>
        <dbReference type="EMBL" id="KUN61352.1"/>
    </source>
</evidence>
<protein>
    <submittedName>
        <fullName evidence="1">Uncharacterized protein</fullName>
    </submittedName>
</protein>
<sequence>MNLSVSARPVVRGVLVSTGAALLLTTLASCSDDEETLESWSEKGGQKHMTAIAKDVTTLIQVSDPIGSDSTVASQCSQVLDDVKAARAYGAVPDDIAQTRWKEALDRLDTAASRCVRNAKSGKAGTSLTEVMDVQSSFHGFAQRIENLRSKP</sequence>
<proteinExistence type="predicted"/>
<dbReference type="RefSeq" id="WP_059209623.1">
    <property type="nucleotide sequence ID" value="NZ_KQ948669.1"/>
</dbReference>
<name>A0A101RTB6_9ACTN</name>
<evidence type="ECO:0000313" key="2">
    <source>
        <dbReference type="Proteomes" id="UP000053669"/>
    </source>
</evidence>
<organism evidence="1 2">
    <name type="scientific">Streptomyces canus</name>
    <dbReference type="NCBI Taxonomy" id="58343"/>
    <lineage>
        <taxon>Bacteria</taxon>
        <taxon>Bacillati</taxon>
        <taxon>Actinomycetota</taxon>
        <taxon>Actinomycetes</taxon>
        <taxon>Kitasatosporales</taxon>
        <taxon>Streptomycetaceae</taxon>
        <taxon>Streptomyces</taxon>
        <taxon>Streptomyces aurantiacus group</taxon>
    </lineage>
</organism>
<reference evidence="1 2" key="1">
    <citation type="submission" date="2015-10" db="EMBL/GenBank/DDBJ databases">
        <title>Draft genome sequence of Streptomyces canus DSM 40017, type strain for the species Streptomyces canus.</title>
        <authorList>
            <person name="Ruckert C."/>
            <person name="Winkler A."/>
            <person name="Kalinowski J."/>
            <person name="Kampfer P."/>
            <person name="Glaeser S."/>
        </authorList>
    </citation>
    <scope>NUCLEOTIDE SEQUENCE [LARGE SCALE GENOMIC DNA]</scope>
    <source>
        <strain evidence="1 2">DSM 40017</strain>
    </source>
</reference>
<dbReference type="Proteomes" id="UP000053669">
    <property type="component" value="Unassembled WGS sequence"/>
</dbReference>
<dbReference type="EMBL" id="LMWU01000041">
    <property type="protein sequence ID" value="KUN61352.1"/>
    <property type="molecule type" value="Genomic_DNA"/>
</dbReference>
<dbReference type="AlphaFoldDB" id="A0A101RTB6"/>
<dbReference type="STRING" id="58343.AQJ46_36465"/>